<dbReference type="FunFam" id="3.30.565.10:FF:000010">
    <property type="entry name" value="Sensor histidine kinase RcsC"/>
    <property type="match status" value="1"/>
</dbReference>
<dbReference type="Gene3D" id="3.30.565.10">
    <property type="entry name" value="Histidine kinase-like ATPase, C-terminal domain"/>
    <property type="match status" value="1"/>
</dbReference>
<dbReference type="InterPro" id="IPR005467">
    <property type="entry name" value="His_kinase_dom"/>
</dbReference>
<dbReference type="Pfam" id="PF00512">
    <property type="entry name" value="HisKA"/>
    <property type="match status" value="1"/>
</dbReference>
<dbReference type="SUPFAM" id="SSF47384">
    <property type="entry name" value="Homodimeric domain of signal transducing histidine kinase"/>
    <property type="match status" value="1"/>
</dbReference>
<dbReference type="InterPro" id="IPR004358">
    <property type="entry name" value="Sig_transdc_His_kin-like_C"/>
</dbReference>
<keyword evidence="3" id="KW-0597">Phosphoprotein</keyword>
<feature type="domain" description="CBS" evidence="9">
    <location>
        <begin position="24"/>
        <end position="85"/>
    </location>
</feature>
<evidence type="ECO:0000256" key="7">
    <source>
        <dbReference type="PROSITE-ProRule" id="PRU00703"/>
    </source>
</evidence>
<evidence type="ECO:0000256" key="2">
    <source>
        <dbReference type="ARBA" id="ARBA00012438"/>
    </source>
</evidence>
<dbReference type="InterPro" id="IPR046342">
    <property type="entry name" value="CBS_dom_sf"/>
</dbReference>
<dbReference type="EC" id="2.7.13.3" evidence="2"/>
<comment type="caution">
    <text evidence="10">The sequence shown here is derived from an EMBL/GenBank/DDBJ whole genome shotgun (WGS) entry which is preliminary data.</text>
</comment>
<dbReference type="CDD" id="cd04598">
    <property type="entry name" value="CBS_pair_GGDEF_EAL"/>
    <property type="match status" value="1"/>
</dbReference>
<dbReference type="OrthoDB" id="9804645at2"/>
<dbReference type="InterPro" id="IPR036097">
    <property type="entry name" value="HisK_dim/P_sf"/>
</dbReference>
<dbReference type="EMBL" id="MSLT01000012">
    <property type="protein sequence ID" value="OUD14277.1"/>
    <property type="molecule type" value="Genomic_DNA"/>
</dbReference>
<evidence type="ECO:0000259" key="9">
    <source>
        <dbReference type="PROSITE" id="PS51371"/>
    </source>
</evidence>
<dbReference type="Gene3D" id="1.10.287.130">
    <property type="match status" value="1"/>
</dbReference>
<accession>A0A251X970</accession>
<protein>
    <recommendedName>
        <fullName evidence="2">histidine kinase</fullName>
        <ecNumber evidence="2">2.7.13.3</ecNumber>
    </recommendedName>
</protein>
<proteinExistence type="predicted"/>
<evidence type="ECO:0000313" key="10">
    <source>
        <dbReference type="EMBL" id="OUD14277.1"/>
    </source>
</evidence>
<evidence type="ECO:0000256" key="1">
    <source>
        <dbReference type="ARBA" id="ARBA00000085"/>
    </source>
</evidence>
<dbReference type="PROSITE" id="PS50109">
    <property type="entry name" value="HIS_KIN"/>
    <property type="match status" value="1"/>
</dbReference>
<dbReference type="Proteomes" id="UP000194798">
    <property type="component" value="Unassembled WGS sequence"/>
</dbReference>
<dbReference type="InterPro" id="IPR003594">
    <property type="entry name" value="HATPase_dom"/>
</dbReference>
<dbReference type="InterPro" id="IPR003661">
    <property type="entry name" value="HisK_dim/P_dom"/>
</dbReference>
<dbReference type="CDD" id="cd16922">
    <property type="entry name" value="HATPase_EvgS-ArcB-TorS-like"/>
    <property type="match status" value="1"/>
</dbReference>
<organism evidence="10 11">
    <name type="scientific">Thioflexithrix psekupsensis</name>
    <dbReference type="NCBI Taxonomy" id="1570016"/>
    <lineage>
        <taxon>Bacteria</taxon>
        <taxon>Pseudomonadati</taxon>
        <taxon>Pseudomonadota</taxon>
        <taxon>Gammaproteobacteria</taxon>
        <taxon>Thiotrichales</taxon>
        <taxon>Thioflexithrix</taxon>
    </lineage>
</organism>
<dbReference type="SUPFAM" id="SSF54631">
    <property type="entry name" value="CBS-domain pair"/>
    <property type="match status" value="1"/>
</dbReference>
<dbReference type="GO" id="GO:0000155">
    <property type="term" value="F:phosphorelay sensor kinase activity"/>
    <property type="evidence" value="ECO:0007669"/>
    <property type="project" value="InterPro"/>
</dbReference>
<name>A0A251X970_9GAMM</name>
<dbReference type="PANTHER" id="PTHR43711">
    <property type="entry name" value="TWO-COMPONENT HISTIDINE KINASE"/>
    <property type="match status" value="1"/>
</dbReference>
<dbReference type="PANTHER" id="PTHR43711:SF26">
    <property type="entry name" value="SENSOR HISTIDINE KINASE RCSC"/>
    <property type="match status" value="1"/>
</dbReference>
<dbReference type="Gene3D" id="3.10.580.10">
    <property type="entry name" value="CBS-domain"/>
    <property type="match status" value="1"/>
</dbReference>
<dbReference type="InterPro" id="IPR036890">
    <property type="entry name" value="HATPase_C_sf"/>
</dbReference>
<gene>
    <name evidence="10" type="ORF">TPSD3_08095</name>
</gene>
<dbReference type="SMART" id="SM00388">
    <property type="entry name" value="HisKA"/>
    <property type="match status" value="1"/>
</dbReference>
<dbReference type="InterPro" id="IPR000644">
    <property type="entry name" value="CBS_dom"/>
</dbReference>
<keyword evidence="5" id="KW-0418">Kinase</keyword>
<keyword evidence="11" id="KW-1185">Reference proteome</keyword>
<keyword evidence="6" id="KW-0902">Two-component regulatory system</keyword>
<dbReference type="SUPFAM" id="SSF55874">
    <property type="entry name" value="ATPase domain of HSP90 chaperone/DNA topoisomerase II/histidine kinase"/>
    <property type="match status" value="1"/>
</dbReference>
<dbReference type="CDD" id="cd00082">
    <property type="entry name" value="HisKA"/>
    <property type="match status" value="1"/>
</dbReference>
<dbReference type="AlphaFoldDB" id="A0A251X970"/>
<evidence type="ECO:0000256" key="5">
    <source>
        <dbReference type="ARBA" id="ARBA00022777"/>
    </source>
</evidence>
<sequence length="454" mass="51056">MMSSEAELLAKELANLENRIVETMSNLILERTFIPPESSLEDVGKLFIAHPDLHSLPVVQQQIPIGIVHRYQLMDVYLSSYGRELHGRKQIVRFMDANPLIIESHLPIEIASQYITNNMQHPIAQDFIIAESGLYRGMGTVMDLLRRITEIKTQKYNQALALKVQQLEQRTAELMITTMRAEAATEQALAANHAKSRFLANMSHELRTPINAILGYSELLLEEAEEQGETEFAGDLSHILQAGKHLLSLISDILDISKIEAGKVELHLESFHFQELLQEVASTIHPMLRSNNNVLAIKCDYFDHLHADPMKVRQCLLNLLSNANKFSKNSEILLFAAPEKEGKQDWIVFGVRDQGIGIDAEKIPHLFEAFTQADNSATRRHDGAGLGLAITRHFCELMGGSIQVESELGKGSTFIIRLPVHVSIEKDKKKKKKKLESLPSENELHAEKLADTLN</sequence>
<evidence type="ECO:0000256" key="6">
    <source>
        <dbReference type="ARBA" id="ARBA00023012"/>
    </source>
</evidence>
<dbReference type="PRINTS" id="PR00344">
    <property type="entry name" value="BCTRLSENSOR"/>
</dbReference>
<reference evidence="10 11" key="1">
    <citation type="submission" date="2016-12" db="EMBL/GenBank/DDBJ databases">
        <title>Thioflexothrix psekupsii D3 genome sequencing and assembly.</title>
        <authorList>
            <person name="Fomenkov A."/>
            <person name="Vincze T."/>
            <person name="Grabovich M."/>
            <person name="Anton B.P."/>
            <person name="Dubinina G."/>
            <person name="Orlova M."/>
            <person name="Belousova E."/>
            <person name="Roberts R.J."/>
        </authorList>
    </citation>
    <scope>NUCLEOTIDE SEQUENCE [LARGE SCALE GENOMIC DNA]</scope>
    <source>
        <strain evidence="10">D3</strain>
    </source>
</reference>
<dbReference type="PROSITE" id="PS51371">
    <property type="entry name" value="CBS"/>
    <property type="match status" value="1"/>
</dbReference>
<dbReference type="Pfam" id="PF02518">
    <property type="entry name" value="HATPase_c"/>
    <property type="match status" value="1"/>
</dbReference>
<dbReference type="RefSeq" id="WP_086488058.1">
    <property type="nucleotide sequence ID" value="NZ_MSLT01000012.1"/>
</dbReference>
<evidence type="ECO:0000313" key="11">
    <source>
        <dbReference type="Proteomes" id="UP000194798"/>
    </source>
</evidence>
<comment type="catalytic activity">
    <reaction evidence="1">
        <text>ATP + protein L-histidine = ADP + protein N-phospho-L-histidine.</text>
        <dbReference type="EC" id="2.7.13.3"/>
    </reaction>
</comment>
<dbReference type="SMART" id="SM00387">
    <property type="entry name" value="HATPase_c"/>
    <property type="match status" value="1"/>
</dbReference>
<dbReference type="Pfam" id="PF00571">
    <property type="entry name" value="CBS"/>
    <property type="match status" value="1"/>
</dbReference>
<evidence type="ECO:0000256" key="3">
    <source>
        <dbReference type="ARBA" id="ARBA00022553"/>
    </source>
</evidence>
<feature type="domain" description="Histidine kinase" evidence="8">
    <location>
        <begin position="201"/>
        <end position="422"/>
    </location>
</feature>
<keyword evidence="4" id="KW-0808">Transferase</keyword>
<evidence type="ECO:0000256" key="4">
    <source>
        <dbReference type="ARBA" id="ARBA00022679"/>
    </source>
</evidence>
<dbReference type="InterPro" id="IPR050736">
    <property type="entry name" value="Sensor_HK_Regulatory"/>
</dbReference>
<keyword evidence="7" id="KW-0129">CBS domain</keyword>
<evidence type="ECO:0000259" key="8">
    <source>
        <dbReference type="PROSITE" id="PS50109"/>
    </source>
</evidence>